<keyword evidence="4" id="KW-0411">Iron-sulfur</keyword>
<dbReference type="InterPro" id="IPR058240">
    <property type="entry name" value="rSAM_sf"/>
</dbReference>
<dbReference type="SFLD" id="SFLDS00029">
    <property type="entry name" value="Radical_SAM"/>
    <property type="match status" value="1"/>
</dbReference>
<dbReference type="PROSITE" id="PS51918">
    <property type="entry name" value="RADICAL_SAM"/>
    <property type="match status" value="1"/>
</dbReference>
<evidence type="ECO:0000256" key="3">
    <source>
        <dbReference type="ARBA" id="ARBA00023004"/>
    </source>
</evidence>
<dbReference type="InterPro" id="IPR056488">
    <property type="entry name" value="Zn_ribbon_HMPTM"/>
</dbReference>
<dbReference type="AlphaFoldDB" id="A0A9E5DCI4"/>
<protein>
    <submittedName>
        <fullName evidence="6">Radical SAM protein</fullName>
    </submittedName>
</protein>
<dbReference type="EMBL" id="JAGSOI010000074">
    <property type="protein sequence ID" value="MCM1987792.1"/>
    <property type="molecule type" value="Genomic_DNA"/>
</dbReference>
<evidence type="ECO:0000256" key="4">
    <source>
        <dbReference type="ARBA" id="ARBA00023014"/>
    </source>
</evidence>
<dbReference type="InterPro" id="IPR034474">
    <property type="entry name" value="Methyltransferase_Class_D"/>
</dbReference>
<dbReference type="SFLD" id="SFLDG01100">
    <property type="entry name" value="methyltransferase_(Class_D)"/>
    <property type="match status" value="1"/>
</dbReference>
<sequence>MSGELIAGTSKSVCPECLEVIDCQIILRENIVFLRKHCVDHGSFEVPVYSDANDYLDVIKHNKHGSKPLHPTPVSKGCPHDCGLCEDHQQHTCVGIIEITDMCNLNCPVCFADSKGLFTLPFEKVKEMIDLYVEHEKKPEVLQISGGEPTLHPDILGILEYMGQKNILYPVLNTNGLKLADMDFAKQVESTVQNDVSGVGKPVIYFQFDGFDDNTYTTLRGRPLIDIKLKALENCEELGLTVALVATIVKGVNEHEIGPIIDYALGKTNIKMVNFQPATLTGRYELEKKTETALTIPEVLHEIENQTGGLLNKKNFISIPCPHPTCSVCSYVYNHKGKNISLTKFLNSSACRDYLVDRTIADLKVTSKIERSINALNMVMSKTNKCCGDGEQKCDCTLFQGMVSDTGKIIDNVTLISVHAFMDEFNLDLERAKKCCITEILPNGQMIPFCVYNILYRKGLTEQFRNLYHNEFRKNGDHTNGTEG</sequence>
<dbReference type="GO" id="GO:0003824">
    <property type="term" value="F:catalytic activity"/>
    <property type="evidence" value="ECO:0007669"/>
    <property type="project" value="InterPro"/>
</dbReference>
<evidence type="ECO:0000313" key="6">
    <source>
        <dbReference type="EMBL" id="MCM1987792.1"/>
    </source>
</evidence>
<dbReference type="Pfam" id="PF23545">
    <property type="entry name" value="Zn_ribbon_HMPTM"/>
    <property type="match status" value="1"/>
</dbReference>
<evidence type="ECO:0000256" key="1">
    <source>
        <dbReference type="ARBA" id="ARBA00022691"/>
    </source>
</evidence>
<dbReference type="Proteomes" id="UP001056766">
    <property type="component" value="Unassembled WGS sequence"/>
</dbReference>
<reference evidence="6" key="1">
    <citation type="journal article" date="2021" name="mSystems">
        <title>Bacteria and Archaea Synergistically Convert Glycine Betaine to Biogenic Methane in the Formosa Cold Seep of the South China Sea.</title>
        <authorList>
            <person name="Li L."/>
            <person name="Zhang W."/>
            <person name="Zhang S."/>
            <person name="Song L."/>
            <person name="Sun Q."/>
            <person name="Zhang H."/>
            <person name="Xiang H."/>
            <person name="Dong X."/>
        </authorList>
    </citation>
    <scope>NUCLEOTIDE SEQUENCE</scope>
    <source>
        <strain evidence="6">LLY</strain>
    </source>
</reference>
<dbReference type="InterPro" id="IPR013785">
    <property type="entry name" value="Aldolase_TIM"/>
</dbReference>
<feature type="domain" description="Radical SAM core" evidence="5">
    <location>
        <begin position="86"/>
        <end position="310"/>
    </location>
</feature>
<dbReference type="InterPro" id="IPR007197">
    <property type="entry name" value="rSAM"/>
</dbReference>
<organism evidence="6 7">
    <name type="scientific">Methanococcoides seepicolus</name>
    <dbReference type="NCBI Taxonomy" id="2828780"/>
    <lineage>
        <taxon>Archaea</taxon>
        <taxon>Methanobacteriati</taxon>
        <taxon>Methanobacteriota</taxon>
        <taxon>Stenosarchaea group</taxon>
        <taxon>Methanomicrobia</taxon>
        <taxon>Methanosarcinales</taxon>
        <taxon>Methanosarcinaceae</taxon>
        <taxon>Methanococcoides</taxon>
    </lineage>
</organism>
<dbReference type="GO" id="GO:0046872">
    <property type="term" value="F:metal ion binding"/>
    <property type="evidence" value="ECO:0007669"/>
    <property type="project" value="UniProtKB-KW"/>
</dbReference>
<dbReference type="Gene3D" id="3.20.20.70">
    <property type="entry name" value="Aldolase class I"/>
    <property type="match status" value="1"/>
</dbReference>
<dbReference type="CDD" id="cd01335">
    <property type="entry name" value="Radical_SAM"/>
    <property type="match status" value="1"/>
</dbReference>
<dbReference type="GO" id="GO:0051536">
    <property type="term" value="F:iron-sulfur cluster binding"/>
    <property type="evidence" value="ECO:0007669"/>
    <property type="project" value="UniProtKB-KW"/>
</dbReference>
<proteinExistence type="predicted"/>
<name>A0A9E5DCI4_9EURY</name>
<dbReference type="PANTHER" id="PTHR43306:SF1">
    <property type="entry name" value="7,8-DIHYDRO-6-HYDROXYMETHYLPTERIN DIMETHYLTRANSFERASE"/>
    <property type="match status" value="1"/>
</dbReference>
<reference evidence="6" key="2">
    <citation type="submission" date="2021-04" db="EMBL/GenBank/DDBJ databases">
        <authorList>
            <person name="Dong X."/>
        </authorList>
    </citation>
    <scope>NUCLEOTIDE SEQUENCE</scope>
    <source>
        <strain evidence="6">LLY</strain>
    </source>
</reference>
<dbReference type="SUPFAM" id="SSF102114">
    <property type="entry name" value="Radical SAM enzymes"/>
    <property type="match status" value="1"/>
</dbReference>
<keyword evidence="3" id="KW-0408">Iron</keyword>
<evidence type="ECO:0000313" key="7">
    <source>
        <dbReference type="Proteomes" id="UP001056766"/>
    </source>
</evidence>
<comment type="caution">
    <text evidence="6">The sequence shown here is derived from an EMBL/GenBank/DDBJ whole genome shotgun (WGS) entry which is preliminary data.</text>
</comment>
<dbReference type="SFLD" id="SFLDG01067">
    <property type="entry name" value="SPASM/twitch_domain_containing"/>
    <property type="match status" value="1"/>
</dbReference>
<keyword evidence="2" id="KW-0479">Metal-binding</keyword>
<accession>A0A9E5DCI4</accession>
<keyword evidence="1" id="KW-0949">S-adenosyl-L-methionine</keyword>
<evidence type="ECO:0000256" key="2">
    <source>
        <dbReference type="ARBA" id="ARBA00022723"/>
    </source>
</evidence>
<dbReference type="PANTHER" id="PTHR43306">
    <property type="entry name" value="7,8-DIHYDRO-6-HYDROXYMETHYLPTERIN DIMETHYLTRANSFERASE"/>
    <property type="match status" value="1"/>
</dbReference>
<gene>
    <name evidence="6" type="ORF">KDK67_12540</name>
</gene>
<dbReference type="Pfam" id="PF04055">
    <property type="entry name" value="Radical_SAM"/>
    <property type="match status" value="1"/>
</dbReference>
<keyword evidence="7" id="KW-1185">Reference proteome</keyword>
<evidence type="ECO:0000259" key="5">
    <source>
        <dbReference type="PROSITE" id="PS51918"/>
    </source>
</evidence>